<dbReference type="PRINTS" id="PR01005">
    <property type="entry name" value="FLGHOOKAP1"/>
</dbReference>
<protein>
    <recommendedName>
        <fullName evidence="4 7">Flagellar hook-associated protein 1</fullName>
        <shortName evidence="7">HAP1</shortName>
    </recommendedName>
</protein>
<evidence type="ECO:0000256" key="6">
    <source>
        <dbReference type="ARBA" id="ARBA00023143"/>
    </source>
</evidence>
<dbReference type="InterPro" id="IPR010930">
    <property type="entry name" value="Flg_bb/hook_C_dom"/>
</dbReference>
<dbReference type="GO" id="GO:0005198">
    <property type="term" value="F:structural molecule activity"/>
    <property type="evidence" value="ECO:0007669"/>
    <property type="project" value="UniProtKB-UniRule"/>
</dbReference>
<dbReference type="OrthoDB" id="9802553at2"/>
<evidence type="ECO:0000256" key="4">
    <source>
        <dbReference type="ARBA" id="ARBA00016244"/>
    </source>
</evidence>
<dbReference type="GO" id="GO:0005576">
    <property type="term" value="C:extracellular region"/>
    <property type="evidence" value="ECO:0007669"/>
    <property type="project" value="UniProtKB-SubCell"/>
</dbReference>
<dbReference type="PANTHER" id="PTHR30033:SF1">
    <property type="entry name" value="FLAGELLAR HOOK-ASSOCIATED PROTEIN 1"/>
    <property type="match status" value="1"/>
</dbReference>
<evidence type="ECO:0000313" key="11">
    <source>
        <dbReference type="Proteomes" id="UP000469440"/>
    </source>
</evidence>
<proteinExistence type="inferred from homology"/>
<keyword evidence="6 7" id="KW-0975">Bacterial flagellum</keyword>
<evidence type="ECO:0000313" key="10">
    <source>
        <dbReference type="EMBL" id="MVB09727.1"/>
    </source>
</evidence>
<dbReference type="SUPFAM" id="SSF64518">
    <property type="entry name" value="Phase 1 flagellin"/>
    <property type="match status" value="1"/>
</dbReference>
<dbReference type="RefSeq" id="WP_066642782.1">
    <property type="nucleotide sequence ID" value="NZ_VWXL01000014.1"/>
</dbReference>
<dbReference type="InterPro" id="IPR053927">
    <property type="entry name" value="FlgK_helical"/>
</dbReference>
<evidence type="ECO:0000256" key="5">
    <source>
        <dbReference type="ARBA" id="ARBA00022525"/>
    </source>
</evidence>
<comment type="caution">
    <text evidence="10">The sequence shown here is derived from an EMBL/GenBank/DDBJ whole genome shotgun (WGS) entry which is preliminary data.</text>
</comment>
<comment type="similarity">
    <text evidence="3 7">Belongs to the flagella basal body rod proteins family.</text>
</comment>
<evidence type="ECO:0000259" key="8">
    <source>
        <dbReference type="Pfam" id="PF06429"/>
    </source>
</evidence>
<comment type="subcellular location">
    <subcellularLocation>
        <location evidence="1 7">Bacterial flagellum</location>
    </subcellularLocation>
    <subcellularLocation>
        <location evidence="2 7">Secreted</location>
    </subcellularLocation>
</comment>
<accession>A0A6N8HVZ2</accession>
<evidence type="ECO:0000256" key="2">
    <source>
        <dbReference type="ARBA" id="ARBA00004613"/>
    </source>
</evidence>
<keyword evidence="11" id="KW-1185">Reference proteome</keyword>
<dbReference type="NCBIfam" id="TIGR02492">
    <property type="entry name" value="flgK_ends"/>
    <property type="match status" value="1"/>
</dbReference>
<dbReference type="Proteomes" id="UP000469440">
    <property type="component" value="Unassembled WGS sequence"/>
</dbReference>
<name>A0A6N8HVZ2_9FIRM</name>
<evidence type="ECO:0000256" key="7">
    <source>
        <dbReference type="RuleBase" id="RU362065"/>
    </source>
</evidence>
<gene>
    <name evidence="7" type="primary">flgK</name>
    <name evidence="10" type="ORF">CAFE_03920</name>
</gene>
<dbReference type="EMBL" id="VWXL01000014">
    <property type="protein sequence ID" value="MVB09727.1"/>
    <property type="molecule type" value="Genomic_DNA"/>
</dbReference>
<dbReference type="Pfam" id="PF06429">
    <property type="entry name" value="Flg_bbr_C"/>
    <property type="match status" value="1"/>
</dbReference>
<sequence>MSSTFDGLYIAKSGVQAARTNLNTTGQNITNARTDGYTRQRVDQSSVAPTSINMLYAGVGAIVGEGVSTTGISQLRNPFLDGQYRTQNAQCGLTSTQLSALQDIQDALNETSTDGISAAYSDLIEQLEGLTSTGSSTATESTVKEAASLLATKLNTAASQLDTIRNQQYGYLSKYGVDKVNTLLKNISSLSDQIKNADLAGSPALELMDKRNSLIDELSEYVNVKVVETPTDVGSGKTVDTMSIYLADSNGDAIHGSSFGSDGTQTSSSKEVCLVDGNKAGSLSLSGTSSKDHATVVVTDTDGETCGSAANDSNDLLKGGSLSGYLSLLNENGEYDTPSGGVTDTDRGIGYYENMLDTLAQKLASVMNADNSTNDAKDNKPLFTDSNGKTVDLSGNSTITAANIRVSPDWTSDYLTLSKDTANAGDDSSGSNSNITQMISDLTTSKYTISTPNGIDLFTGTMQEAVDNISLTLGQDINAVNSQDTANSSMLSNINTRRQENSSVDINEEAINLIVYNQALSASARFMTTVDECLNTLINNMGIVGRG</sequence>
<dbReference type="Pfam" id="PF22638">
    <property type="entry name" value="FlgK_D1"/>
    <property type="match status" value="1"/>
</dbReference>
<organism evidence="10 11">
    <name type="scientific">Caproicibacter fermentans</name>
    <dbReference type="NCBI Taxonomy" id="2576756"/>
    <lineage>
        <taxon>Bacteria</taxon>
        <taxon>Bacillati</taxon>
        <taxon>Bacillota</taxon>
        <taxon>Clostridia</taxon>
        <taxon>Eubacteriales</taxon>
        <taxon>Acutalibacteraceae</taxon>
        <taxon>Caproicibacter</taxon>
    </lineage>
</organism>
<dbReference type="GO" id="GO:0044780">
    <property type="term" value="P:bacterial-type flagellum assembly"/>
    <property type="evidence" value="ECO:0007669"/>
    <property type="project" value="InterPro"/>
</dbReference>
<reference evidence="10 11" key="1">
    <citation type="submission" date="2019-09" db="EMBL/GenBank/DDBJ databases">
        <title>Genome sequence of Clostridium sp. EA1.</title>
        <authorList>
            <person name="Poehlein A."/>
            <person name="Bengelsdorf F.R."/>
            <person name="Daniel R."/>
        </authorList>
    </citation>
    <scope>NUCLEOTIDE SEQUENCE [LARGE SCALE GENOMIC DNA]</scope>
    <source>
        <strain evidence="10 11">EA1</strain>
    </source>
</reference>
<keyword evidence="5 7" id="KW-0964">Secreted</keyword>
<evidence type="ECO:0000256" key="3">
    <source>
        <dbReference type="ARBA" id="ARBA00009677"/>
    </source>
</evidence>
<evidence type="ECO:0000259" key="9">
    <source>
        <dbReference type="Pfam" id="PF22638"/>
    </source>
</evidence>
<dbReference type="AlphaFoldDB" id="A0A6N8HVZ2"/>
<feature type="domain" description="Flagellar basal-body/hook protein C-terminal" evidence="8">
    <location>
        <begin position="499"/>
        <end position="539"/>
    </location>
</feature>
<feature type="domain" description="Flagellar hook-associated protein FlgK helical" evidence="9">
    <location>
        <begin position="101"/>
        <end position="372"/>
    </location>
</feature>
<dbReference type="GO" id="GO:0009424">
    <property type="term" value="C:bacterial-type flagellum hook"/>
    <property type="evidence" value="ECO:0007669"/>
    <property type="project" value="UniProtKB-UniRule"/>
</dbReference>
<evidence type="ECO:0000256" key="1">
    <source>
        <dbReference type="ARBA" id="ARBA00004365"/>
    </source>
</evidence>
<dbReference type="PANTHER" id="PTHR30033">
    <property type="entry name" value="FLAGELLAR HOOK-ASSOCIATED PROTEIN 1"/>
    <property type="match status" value="1"/>
</dbReference>
<dbReference type="InterPro" id="IPR002371">
    <property type="entry name" value="FlgK"/>
</dbReference>